<dbReference type="Pfam" id="PF12802">
    <property type="entry name" value="MarR_2"/>
    <property type="match status" value="1"/>
</dbReference>
<dbReference type="PATRIC" id="fig|344882.3.peg.321"/>
<evidence type="ECO:0000313" key="3">
    <source>
        <dbReference type="Proteomes" id="UP000052052"/>
    </source>
</evidence>
<protein>
    <submittedName>
        <fullName evidence="2">MarR family transcriptional regulator</fullName>
    </submittedName>
</protein>
<dbReference type="PROSITE" id="PS50995">
    <property type="entry name" value="HTH_MARR_2"/>
    <property type="match status" value="1"/>
</dbReference>
<proteinExistence type="predicted"/>
<organism evidence="2 3">
    <name type="scientific">Pseudoxanthomonas dokdonensis</name>
    <dbReference type="NCBI Taxonomy" id="344882"/>
    <lineage>
        <taxon>Bacteria</taxon>
        <taxon>Pseudomonadati</taxon>
        <taxon>Pseudomonadota</taxon>
        <taxon>Gammaproteobacteria</taxon>
        <taxon>Lysobacterales</taxon>
        <taxon>Lysobacteraceae</taxon>
        <taxon>Pseudoxanthomonas</taxon>
    </lineage>
</organism>
<dbReference type="InterPro" id="IPR000835">
    <property type="entry name" value="HTH_MarR-typ"/>
</dbReference>
<dbReference type="PRINTS" id="PR00598">
    <property type="entry name" value="HTHMARR"/>
</dbReference>
<keyword evidence="3" id="KW-1185">Reference proteome</keyword>
<evidence type="ECO:0000313" key="2">
    <source>
        <dbReference type="EMBL" id="KRG68777.1"/>
    </source>
</evidence>
<dbReference type="EMBL" id="LDJL01000011">
    <property type="protein sequence ID" value="KRG68777.1"/>
    <property type="molecule type" value="Genomic_DNA"/>
</dbReference>
<dbReference type="Proteomes" id="UP000052052">
    <property type="component" value="Unassembled WGS sequence"/>
</dbReference>
<dbReference type="OrthoDB" id="8907575at2"/>
<dbReference type="GO" id="GO:0006950">
    <property type="term" value="P:response to stress"/>
    <property type="evidence" value="ECO:0007669"/>
    <property type="project" value="TreeGrafter"/>
</dbReference>
<sequence>MGSFDATEKRIEVTCQRSPSFPREPAMLVRLVKHLYKRIHDNANLLLREYGINHAEYDILMMLYGTAEQSLSPGEVAEATGEKSANITRLTDQLCEKGLITRSADANDRRKLVLALSGQGTDLIQRMLPQINQLLALEVGGLGEAEQKRLETLLKKMLEGMDAL</sequence>
<dbReference type="AlphaFoldDB" id="A0A0R0CG55"/>
<dbReference type="SMART" id="SM00347">
    <property type="entry name" value="HTH_MARR"/>
    <property type="match status" value="1"/>
</dbReference>
<accession>A0A0R0CG55</accession>
<dbReference type="InterPro" id="IPR036390">
    <property type="entry name" value="WH_DNA-bd_sf"/>
</dbReference>
<reference evidence="2 3" key="1">
    <citation type="submission" date="2015-05" db="EMBL/GenBank/DDBJ databases">
        <title>Genome sequencing and analysis of members of genus Stenotrophomonas.</title>
        <authorList>
            <person name="Patil P.P."/>
            <person name="Midha S."/>
            <person name="Patil P.B."/>
        </authorList>
    </citation>
    <scope>NUCLEOTIDE SEQUENCE [LARGE SCALE GENOMIC DNA]</scope>
    <source>
        <strain evidence="2 3">DSM 21858</strain>
    </source>
</reference>
<dbReference type="RefSeq" id="WP_057658569.1">
    <property type="nucleotide sequence ID" value="NZ_LDJL01000011.1"/>
</dbReference>
<feature type="domain" description="HTH marR-type" evidence="1">
    <location>
        <begin position="25"/>
        <end position="159"/>
    </location>
</feature>
<comment type="caution">
    <text evidence="2">The sequence shown here is derived from an EMBL/GenBank/DDBJ whole genome shotgun (WGS) entry which is preliminary data.</text>
</comment>
<dbReference type="PANTHER" id="PTHR33164:SF43">
    <property type="entry name" value="HTH-TYPE TRANSCRIPTIONAL REPRESSOR YETL"/>
    <property type="match status" value="1"/>
</dbReference>
<dbReference type="SUPFAM" id="SSF46785">
    <property type="entry name" value="Winged helix' DNA-binding domain"/>
    <property type="match status" value="1"/>
</dbReference>
<evidence type="ECO:0000259" key="1">
    <source>
        <dbReference type="PROSITE" id="PS50995"/>
    </source>
</evidence>
<dbReference type="STRING" id="344882.ABB29_09765"/>
<dbReference type="GO" id="GO:0003700">
    <property type="term" value="F:DNA-binding transcription factor activity"/>
    <property type="evidence" value="ECO:0007669"/>
    <property type="project" value="InterPro"/>
</dbReference>
<dbReference type="PANTHER" id="PTHR33164">
    <property type="entry name" value="TRANSCRIPTIONAL REGULATOR, MARR FAMILY"/>
    <property type="match status" value="1"/>
</dbReference>
<dbReference type="InterPro" id="IPR039422">
    <property type="entry name" value="MarR/SlyA-like"/>
</dbReference>
<name>A0A0R0CG55_9GAMM</name>
<dbReference type="Gene3D" id="1.10.10.10">
    <property type="entry name" value="Winged helix-like DNA-binding domain superfamily/Winged helix DNA-binding domain"/>
    <property type="match status" value="1"/>
</dbReference>
<dbReference type="InterPro" id="IPR036388">
    <property type="entry name" value="WH-like_DNA-bd_sf"/>
</dbReference>
<gene>
    <name evidence="2" type="ORF">ABB29_09765</name>
</gene>